<evidence type="ECO:0008006" key="3">
    <source>
        <dbReference type="Google" id="ProtNLM"/>
    </source>
</evidence>
<dbReference type="InterPro" id="IPR011989">
    <property type="entry name" value="ARM-like"/>
</dbReference>
<sequence length="457" mass="49535">MFGSTRPPIEAFRPAIAGLAAACAFVAGGGEATADVVVLKAGGEVRGEFIGEPDRGEAIAVRTSAGATIQVPRSEVREWTYRDAGQEAFARRFDRTPDDPDAWWELAEWALQNRLRSERERALKELLKFDPDHEEAHVALGHKLDGGDWLTPLEWRRRNGLVLYGRRAVSPEEKALLEAADAREEAERGWFRQARQWQRAFSDPSRAGGARAEMVRLTDPTAIPALRNFFADDKDVQVRTLYVQVLARMPETTPVAALATQAMGDVDQFVREQAVRGLAEETAPHDGPARAGAAQTLFRDGLRNDTNVTVRRAAAALGVVGDANAIPDLIRSLITTHHYKIAVPDTSGASASIGPGGSTSGGLGTNSTAGLPPEALLAIRSQYPGANIRPPINGLPSRMKRVTVKVEHRNPEALAALQAILQREAPSGGNVFAPPVGYDEAAWTAWWERNRAAFGEL</sequence>
<dbReference type="Gene3D" id="1.25.10.10">
    <property type="entry name" value="Leucine-rich Repeat Variant"/>
    <property type="match status" value="1"/>
</dbReference>
<organism evidence="1 2">
    <name type="scientific">Alienimonas chondri</name>
    <dbReference type="NCBI Taxonomy" id="2681879"/>
    <lineage>
        <taxon>Bacteria</taxon>
        <taxon>Pseudomonadati</taxon>
        <taxon>Planctomycetota</taxon>
        <taxon>Planctomycetia</taxon>
        <taxon>Planctomycetales</taxon>
        <taxon>Planctomycetaceae</taxon>
        <taxon>Alienimonas</taxon>
    </lineage>
</organism>
<dbReference type="EMBL" id="WTPX01000064">
    <property type="protein sequence ID" value="NNJ26158.1"/>
    <property type="molecule type" value="Genomic_DNA"/>
</dbReference>
<accession>A0ABX1VDH7</accession>
<name>A0ABX1VDH7_9PLAN</name>
<gene>
    <name evidence="1" type="ORF">LzC2_22380</name>
</gene>
<dbReference type="Proteomes" id="UP000609651">
    <property type="component" value="Unassembled WGS sequence"/>
</dbReference>
<dbReference type="SUPFAM" id="SSF48452">
    <property type="entry name" value="TPR-like"/>
    <property type="match status" value="1"/>
</dbReference>
<dbReference type="InterPro" id="IPR016024">
    <property type="entry name" value="ARM-type_fold"/>
</dbReference>
<proteinExistence type="predicted"/>
<protein>
    <recommendedName>
        <fullName evidence="3">HEAT repeat domain-containing protein</fullName>
    </recommendedName>
</protein>
<dbReference type="RefSeq" id="WP_171186904.1">
    <property type="nucleotide sequence ID" value="NZ_WTPX01000064.1"/>
</dbReference>
<evidence type="ECO:0000313" key="1">
    <source>
        <dbReference type="EMBL" id="NNJ26158.1"/>
    </source>
</evidence>
<dbReference type="SUPFAM" id="SSF48371">
    <property type="entry name" value="ARM repeat"/>
    <property type="match status" value="1"/>
</dbReference>
<keyword evidence="2" id="KW-1185">Reference proteome</keyword>
<comment type="caution">
    <text evidence="1">The sequence shown here is derived from an EMBL/GenBank/DDBJ whole genome shotgun (WGS) entry which is preliminary data.</text>
</comment>
<evidence type="ECO:0000313" key="2">
    <source>
        <dbReference type="Proteomes" id="UP000609651"/>
    </source>
</evidence>
<reference evidence="1 2" key="1">
    <citation type="journal article" date="2020" name="Syst. Appl. Microbiol.">
        <title>Alienimonas chondri sp. nov., a novel planctomycete isolated from the biofilm of the red alga Chondrus crispus.</title>
        <authorList>
            <person name="Vitorino I."/>
            <person name="Albuquerque L."/>
            <person name="Wiegand S."/>
            <person name="Kallscheuer N."/>
            <person name="da Costa M.S."/>
            <person name="Lobo-da-Cunha A."/>
            <person name="Jogler C."/>
            <person name="Lage O.M."/>
        </authorList>
    </citation>
    <scope>NUCLEOTIDE SEQUENCE [LARGE SCALE GENOMIC DNA]</scope>
    <source>
        <strain evidence="1 2">LzC2</strain>
    </source>
</reference>
<dbReference type="InterPro" id="IPR011990">
    <property type="entry name" value="TPR-like_helical_dom_sf"/>
</dbReference>